<name>A0ABD2KDZ1_HETSC</name>
<feature type="compositionally biased region" description="Polar residues" evidence="1">
    <location>
        <begin position="60"/>
        <end position="73"/>
    </location>
</feature>
<evidence type="ECO:0000256" key="1">
    <source>
        <dbReference type="SAM" id="MobiDB-lite"/>
    </source>
</evidence>
<feature type="compositionally biased region" description="Basic and acidic residues" evidence="1">
    <location>
        <begin position="8"/>
        <end position="33"/>
    </location>
</feature>
<evidence type="ECO:0000313" key="3">
    <source>
        <dbReference type="Proteomes" id="UP001620645"/>
    </source>
</evidence>
<proteinExistence type="predicted"/>
<accession>A0ABD2KDZ1</accession>
<dbReference type="AlphaFoldDB" id="A0ABD2KDZ1"/>
<feature type="region of interest" description="Disordered" evidence="1">
    <location>
        <begin position="1"/>
        <end position="73"/>
    </location>
</feature>
<comment type="caution">
    <text evidence="2">The sequence shown here is derived from an EMBL/GenBank/DDBJ whole genome shotgun (WGS) entry which is preliminary data.</text>
</comment>
<gene>
    <name evidence="2" type="ORF">niasHS_001429</name>
</gene>
<dbReference type="EMBL" id="JBICCN010000027">
    <property type="protein sequence ID" value="KAL3100969.1"/>
    <property type="molecule type" value="Genomic_DNA"/>
</dbReference>
<organism evidence="2 3">
    <name type="scientific">Heterodera schachtii</name>
    <name type="common">Sugarbeet cyst nematode worm</name>
    <name type="synonym">Tylenchus schachtii</name>
    <dbReference type="NCBI Taxonomy" id="97005"/>
    <lineage>
        <taxon>Eukaryota</taxon>
        <taxon>Metazoa</taxon>
        <taxon>Ecdysozoa</taxon>
        <taxon>Nematoda</taxon>
        <taxon>Chromadorea</taxon>
        <taxon>Rhabditida</taxon>
        <taxon>Tylenchina</taxon>
        <taxon>Tylenchomorpha</taxon>
        <taxon>Tylenchoidea</taxon>
        <taxon>Heteroderidae</taxon>
        <taxon>Heteroderinae</taxon>
        <taxon>Heterodera</taxon>
    </lineage>
</organism>
<dbReference type="Proteomes" id="UP001620645">
    <property type="component" value="Unassembled WGS sequence"/>
</dbReference>
<evidence type="ECO:0000313" key="2">
    <source>
        <dbReference type="EMBL" id="KAL3100969.1"/>
    </source>
</evidence>
<reference evidence="2 3" key="1">
    <citation type="submission" date="2024-10" db="EMBL/GenBank/DDBJ databases">
        <authorList>
            <person name="Kim D."/>
        </authorList>
    </citation>
    <scope>NUCLEOTIDE SEQUENCE [LARGE SCALE GENOMIC DNA]</scope>
    <source>
        <strain evidence="2">Taebaek</strain>
    </source>
</reference>
<protein>
    <submittedName>
        <fullName evidence="2">Uncharacterized protein</fullName>
    </submittedName>
</protein>
<sequence>MTPMTNRTLEETGTMKKMKEDEEERITGKDEVMGMKTKNKRGGGESITGMSKIATRRTGTKVTGTQRTGTRSWTNRMWEDERAAFSFNMVSWLLLMGGGGDRRAARRGTSERDQCLITADKPHRLISV</sequence>
<keyword evidence="3" id="KW-1185">Reference proteome</keyword>